<evidence type="ECO:0000313" key="2">
    <source>
        <dbReference type="EMBL" id="CAB9498651.1"/>
    </source>
</evidence>
<organism evidence="2 3">
    <name type="scientific">Seminavis robusta</name>
    <dbReference type="NCBI Taxonomy" id="568900"/>
    <lineage>
        <taxon>Eukaryota</taxon>
        <taxon>Sar</taxon>
        <taxon>Stramenopiles</taxon>
        <taxon>Ochrophyta</taxon>
        <taxon>Bacillariophyta</taxon>
        <taxon>Bacillariophyceae</taxon>
        <taxon>Bacillariophycidae</taxon>
        <taxon>Naviculales</taxon>
        <taxon>Naviculaceae</taxon>
        <taxon>Seminavis</taxon>
    </lineage>
</organism>
<name>A0A9N8DB79_9STRA</name>
<accession>A0A9N8DB79</accession>
<keyword evidence="3" id="KW-1185">Reference proteome</keyword>
<comment type="caution">
    <text evidence="2">The sequence shown here is derived from an EMBL/GenBank/DDBJ whole genome shotgun (WGS) entry which is preliminary data.</text>
</comment>
<feature type="region of interest" description="Disordered" evidence="1">
    <location>
        <begin position="26"/>
        <end position="55"/>
    </location>
</feature>
<proteinExistence type="predicted"/>
<evidence type="ECO:0000256" key="1">
    <source>
        <dbReference type="SAM" id="MobiDB-lite"/>
    </source>
</evidence>
<protein>
    <submittedName>
        <fullName evidence="2">Uncharacterized protein</fullName>
    </submittedName>
</protein>
<dbReference type="Proteomes" id="UP001153069">
    <property type="component" value="Unassembled WGS sequence"/>
</dbReference>
<dbReference type="AlphaFoldDB" id="A0A9N8DB79"/>
<gene>
    <name evidence="2" type="ORF">SEMRO_42_G025780.1</name>
</gene>
<dbReference type="EMBL" id="CAICTM010000042">
    <property type="protein sequence ID" value="CAB9498651.1"/>
    <property type="molecule type" value="Genomic_DNA"/>
</dbReference>
<evidence type="ECO:0000313" key="3">
    <source>
        <dbReference type="Proteomes" id="UP001153069"/>
    </source>
</evidence>
<reference evidence="2" key="1">
    <citation type="submission" date="2020-06" db="EMBL/GenBank/DDBJ databases">
        <authorList>
            <consortium name="Plant Systems Biology data submission"/>
        </authorList>
    </citation>
    <scope>NUCLEOTIDE SEQUENCE</scope>
    <source>
        <strain evidence="2">D6</strain>
    </source>
</reference>
<sequence>MGNVNGTSEKKCKEICESLDLTKSTVKISSSPRRRKRTSKPKDLPSNASGNSLDGIDEELINQIYDVVYSANRGQKIDDVKELRKYVKKQLKSSKKIQVFIDGDEEDEDIDGDAPVRSVVVMEDKHLKSATAKTA</sequence>